<organism evidence="2 3">
    <name type="scientific">Polyplosphaeria fusca</name>
    <dbReference type="NCBI Taxonomy" id="682080"/>
    <lineage>
        <taxon>Eukaryota</taxon>
        <taxon>Fungi</taxon>
        <taxon>Dikarya</taxon>
        <taxon>Ascomycota</taxon>
        <taxon>Pezizomycotina</taxon>
        <taxon>Dothideomycetes</taxon>
        <taxon>Pleosporomycetidae</taxon>
        <taxon>Pleosporales</taxon>
        <taxon>Tetraplosphaeriaceae</taxon>
        <taxon>Polyplosphaeria</taxon>
    </lineage>
</organism>
<dbReference type="Pfam" id="PF06985">
    <property type="entry name" value="HET"/>
    <property type="match status" value="1"/>
</dbReference>
<comment type="caution">
    <text evidence="2">The sequence shown here is derived from an EMBL/GenBank/DDBJ whole genome shotgun (WGS) entry which is preliminary data.</text>
</comment>
<dbReference type="Proteomes" id="UP000799444">
    <property type="component" value="Unassembled WGS sequence"/>
</dbReference>
<evidence type="ECO:0000313" key="2">
    <source>
        <dbReference type="EMBL" id="KAF2732219.1"/>
    </source>
</evidence>
<dbReference type="PANTHER" id="PTHR24148">
    <property type="entry name" value="ANKYRIN REPEAT DOMAIN-CONTAINING PROTEIN 39 HOMOLOG-RELATED"/>
    <property type="match status" value="1"/>
</dbReference>
<accession>A0A9P4QT59</accession>
<dbReference type="InterPro" id="IPR010730">
    <property type="entry name" value="HET"/>
</dbReference>
<evidence type="ECO:0000313" key="3">
    <source>
        <dbReference type="Proteomes" id="UP000799444"/>
    </source>
</evidence>
<sequence length="200" mass="22970">MPITYRPLKGSGKEVEIRLLELEPAPQLTYPLRAKLRHIKLHEANYAALSYIWGEKKAKRGNIEILYKTKKKRFGISSSTYIYDHITGNSLTRALKHLRYHRDKITTWIDALCINQDDDKEKSWHIPLMGSIYSMAAKVHAWLGPNLNDESTDTNTAFELADEFWSLAQGIQSTRIPLHENNWLEAYLAMASPQLSSDEA</sequence>
<name>A0A9P4QT59_9PLEO</name>
<keyword evidence="3" id="KW-1185">Reference proteome</keyword>
<reference evidence="2" key="1">
    <citation type="journal article" date="2020" name="Stud. Mycol.">
        <title>101 Dothideomycetes genomes: a test case for predicting lifestyles and emergence of pathogens.</title>
        <authorList>
            <person name="Haridas S."/>
            <person name="Albert R."/>
            <person name="Binder M."/>
            <person name="Bloem J."/>
            <person name="Labutti K."/>
            <person name="Salamov A."/>
            <person name="Andreopoulos B."/>
            <person name="Baker S."/>
            <person name="Barry K."/>
            <person name="Bills G."/>
            <person name="Bluhm B."/>
            <person name="Cannon C."/>
            <person name="Castanera R."/>
            <person name="Culley D."/>
            <person name="Daum C."/>
            <person name="Ezra D."/>
            <person name="Gonzalez J."/>
            <person name="Henrissat B."/>
            <person name="Kuo A."/>
            <person name="Liang C."/>
            <person name="Lipzen A."/>
            <person name="Lutzoni F."/>
            <person name="Magnuson J."/>
            <person name="Mondo S."/>
            <person name="Nolan M."/>
            <person name="Ohm R."/>
            <person name="Pangilinan J."/>
            <person name="Park H.-J."/>
            <person name="Ramirez L."/>
            <person name="Alfaro M."/>
            <person name="Sun H."/>
            <person name="Tritt A."/>
            <person name="Yoshinaga Y."/>
            <person name="Zwiers L.-H."/>
            <person name="Turgeon B."/>
            <person name="Goodwin S."/>
            <person name="Spatafora J."/>
            <person name="Crous P."/>
            <person name="Grigoriev I."/>
        </authorList>
    </citation>
    <scope>NUCLEOTIDE SEQUENCE</scope>
    <source>
        <strain evidence="2">CBS 125425</strain>
    </source>
</reference>
<dbReference type="InterPro" id="IPR052895">
    <property type="entry name" value="HetReg/Transcr_Mod"/>
</dbReference>
<dbReference type="OrthoDB" id="5386682at2759"/>
<dbReference type="EMBL" id="ML996181">
    <property type="protein sequence ID" value="KAF2732219.1"/>
    <property type="molecule type" value="Genomic_DNA"/>
</dbReference>
<gene>
    <name evidence="2" type="ORF">EJ04DRAFT_566214</name>
</gene>
<dbReference type="AlphaFoldDB" id="A0A9P4QT59"/>
<evidence type="ECO:0000259" key="1">
    <source>
        <dbReference type="Pfam" id="PF06985"/>
    </source>
</evidence>
<dbReference type="PANTHER" id="PTHR24148:SF64">
    <property type="entry name" value="HETEROKARYON INCOMPATIBILITY DOMAIN-CONTAINING PROTEIN"/>
    <property type="match status" value="1"/>
</dbReference>
<feature type="domain" description="Heterokaryon incompatibility" evidence="1">
    <location>
        <begin position="46"/>
        <end position="167"/>
    </location>
</feature>
<proteinExistence type="predicted"/>
<protein>
    <recommendedName>
        <fullName evidence="1">Heterokaryon incompatibility domain-containing protein</fullName>
    </recommendedName>
</protein>